<dbReference type="Gene3D" id="3.40.710.10">
    <property type="entry name" value="DD-peptidase/beta-lactamase superfamily"/>
    <property type="match status" value="1"/>
</dbReference>
<dbReference type="InterPro" id="IPR012338">
    <property type="entry name" value="Beta-lactam/transpept-like"/>
</dbReference>
<dbReference type="Proteomes" id="UP000829517">
    <property type="component" value="Unassembled WGS sequence"/>
</dbReference>
<organism evidence="2 3">
    <name type="scientific">Joostella atrarenae</name>
    <dbReference type="NCBI Taxonomy" id="679257"/>
    <lineage>
        <taxon>Bacteria</taxon>
        <taxon>Pseudomonadati</taxon>
        <taxon>Bacteroidota</taxon>
        <taxon>Flavobacteriia</taxon>
        <taxon>Flavobacteriales</taxon>
        <taxon>Flavobacteriaceae</taxon>
        <taxon>Joostella</taxon>
    </lineage>
</organism>
<dbReference type="Pfam" id="PF00144">
    <property type="entry name" value="Beta-lactamase"/>
    <property type="match status" value="1"/>
</dbReference>
<dbReference type="SUPFAM" id="SSF56601">
    <property type="entry name" value="beta-lactamase/transpeptidase-like"/>
    <property type="match status" value="1"/>
</dbReference>
<dbReference type="RefSeq" id="WP_236958447.1">
    <property type="nucleotide sequence ID" value="NZ_JAETXX010000002.1"/>
</dbReference>
<name>A0ABS9J228_9FLAO</name>
<comment type="caution">
    <text evidence="2">The sequence shown here is derived from an EMBL/GenBank/DDBJ whole genome shotgun (WGS) entry which is preliminary data.</text>
</comment>
<dbReference type="PANTHER" id="PTHR46825">
    <property type="entry name" value="D-ALANYL-D-ALANINE-CARBOXYPEPTIDASE/ENDOPEPTIDASE AMPH"/>
    <property type="match status" value="1"/>
</dbReference>
<protein>
    <submittedName>
        <fullName evidence="2">Beta-lactamase family protein</fullName>
    </submittedName>
</protein>
<dbReference type="InterPro" id="IPR050491">
    <property type="entry name" value="AmpC-like"/>
</dbReference>
<evidence type="ECO:0000259" key="1">
    <source>
        <dbReference type="Pfam" id="PF00144"/>
    </source>
</evidence>
<feature type="domain" description="Beta-lactamase-related" evidence="1">
    <location>
        <begin position="43"/>
        <end position="356"/>
    </location>
</feature>
<reference evidence="2 3" key="1">
    <citation type="submission" date="2021-01" db="EMBL/GenBank/DDBJ databases">
        <title>Genome sequencing of Joostella atrarenae M1-2 (= KCTC 23194).</title>
        <authorList>
            <person name="Zakaria M.R."/>
            <person name="Lam M.Q."/>
            <person name="Chong C.S."/>
        </authorList>
    </citation>
    <scope>NUCLEOTIDE SEQUENCE [LARGE SCALE GENOMIC DNA]</scope>
    <source>
        <strain evidence="2 3">M1-2</strain>
    </source>
</reference>
<sequence length="373" mass="42462">MTLKFKRVLPFIFLILIISCKPKSSQFDDIGELISSELDSLISKQEIDGASVGVYFKGKIYEFHKGELTKGVKSPPTSETIYEIGSLTKTFSGVLLAQAVTEGKVTLDDDIRIYLKDDFPNLEYQGNPITFRHLVTHRSRLPIIFPNKSEIFDNPDQEKLPFLIKELQEGFNEKDFFKELHNVKIDTTPGSKFGYSNPGANLLGFCLENIYNMSYEEILKSKILTPLKMENTKITLTEKDKKLLAQGYNDKNERMPFEPEMPMKAAGGIVSNISDMMQYTAFHLNQNNDVIKISHKNLLGLWDDFDNGLFWQIFIDKNKPNVIFQNGGTFGTSSWLTLIPENQIGVFIVTNKKGNKTHSHLSNTVDRIIEKLK</sequence>
<proteinExistence type="predicted"/>
<dbReference type="PROSITE" id="PS51257">
    <property type="entry name" value="PROKAR_LIPOPROTEIN"/>
    <property type="match status" value="1"/>
</dbReference>
<accession>A0ABS9J228</accession>
<dbReference type="PANTHER" id="PTHR46825:SF8">
    <property type="entry name" value="BETA-LACTAMASE-RELATED"/>
    <property type="match status" value="1"/>
</dbReference>
<dbReference type="EMBL" id="JAETXX010000002">
    <property type="protein sequence ID" value="MCF8714489.1"/>
    <property type="molecule type" value="Genomic_DNA"/>
</dbReference>
<keyword evidence="3" id="KW-1185">Reference proteome</keyword>
<evidence type="ECO:0000313" key="2">
    <source>
        <dbReference type="EMBL" id="MCF8714489.1"/>
    </source>
</evidence>
<gene>
    <name evidence="2" type="ORF">JM658_06550</name>
</gene>
<dbReference type="InterPro" id="IPR001466">
    <property type="entry name" value="Beta-lactam-related"/>
</dbReference>
<evidence type="ECO:0000313" key="3">
    <source>
        <dbReference type="Proteomes" id="UP000829517"/>
    </source>
</evidence>